<dbReference type="SMART" id="SM00388">
    <property type="entry name" value="HisKA"/>
    <property type="match status" value="1"/>
</dbReference>
<evidence type="ECO:0000256" key="5">
    <source>
        <dbReference type="ARBA" id="ARBA00022679"/>
    </source>
</evidence>
<comment type="subcellular location">
    <subcellularLocation>
        <location evidence="2">Membrane</location>
    </subcellularLocation>
</comment>
<sequence>MLSKSSRLRFLHRLRLLRLSRMPRMRISVKLTLVYAVLMVVLLFATCAFTAVGIYYTQYHQVERELSFSIFDAVQQLKNRFGSVEEHVTETLPVPPHFKPEEREKERQRQQEKREYMRHDSVKPDAFFGHGAGEAVPNGSDKVIVSRNDLRQNMADNMTFGMVPGVFLKITDAEGDVVYDTDVFSPSLQQLQEHVREQPPLWANPNFQVVEIGNFVIYYKEVPVAINGEHYSLHFFRTITTETRLLGFIQQILLVEMVLGLVLALFLGYFVSQRLLQPIRSMTDTVKSIEVSDLGTRLEVSDTKDELSELAVTFNRMLERIQQGFDQQQRFVSDASHELRTPVTVIRGYADMLSRWGRHDEETLQEGLEAIGSEAENMQELIEKLLFLARADQKRQILHKELLDMQALVGDVFRKMQMAVGSHHLQLLANEPAMVLADKVTMRQMLRIFLENAVKYTPAGGVIRLSSSRCPENAGCLELMIEDTGIGIAEEEQEKIFQRFYRVDSSRTKEAGQPGGTGLGLSIAKWIADRHGIKIRVESQPGAGTRFTLKIPLQVVRL</sequence>
<keyword evidence="10 12" id="KW-0472">Membrane</keyword>
<comment type="caution">
    <text evidence="15">The sequence shown here is derived from an EMBL/GenBank/DDBJ whole genome shotgun (WGS) entry which is preliminary data.</text>
</comment>
<dbReference type="PROSITE" id="PS50109">
    <property type="entry name" value="HIS_KIN"/>
    <property type="match status" value="1"/>
</dbReference>
<proteinExistence type="predicted"/>
<organism evidence="15 16">
    <name type="scientific">Anaerovibrio slackiae</name>
    <dbReference type="NCBI Taxonomy" id="2652309"/>
    <lineage>
        <taxon>Bacteria</taxon>
        <taxon>Bacillati</taxon>
        <taxon>Bacillota</taxon>
        <taxon>Negativicutes</taxon>
        <taxon>Selenomonadales</taxon>
        <taxon>Selenomonadaceae</taxon>
        <taxon>Anaerovibrio</taxon>
    </lineage>
</organism>
<evidence type="ECO:0000313" key="15">
    <source>
        <dbReference type="EMBL" id="MSU09093.1"/>
    </source>
</evidence>
<dbReference type="Proteomes" id="UP000433181">
    <property type="component" value="Unassembled WGS sequence"/>
</dbReference>
<dbReference type="PRINTS" id="PR00344">
    <property type="entry name" value="BCTRLSENSOR"/>
</dbReference>
<dbReference type="InterPro" id="IPR050428">
    <property type="entry name" value="TCS_sensor_his_kinase"/>
</dbReference>
<evidence type="ECO:0000256" key="8">
    <source>
        <dbReference type="ARBA" id="ARBA00022989"/>
    </source>
</evidence>
<comment type="catalytic activity">
    <reaction evidence="1">
        <text>ATP + protein L-histidine = ADP + protein N-phospho-L-histidine.</text>
        <dbReference type="EC" id="2.7.13.3"/>
    </reaction>
</comment>
<keyword evidence="7" id="KW-0418">Kinase</keyword>
<dbReference type="InterPro" id="IPR036097">
    <property type="entry name" value="HisK_dim/P_sf"/>
</dbReference>
<dbReference type="SUPFAM" id="SSF47384">
    <property type="entry name" value="Homodimeric domain of signal transducing histidine kinase"/>
    <property type="match status" value="1"/>
</dbReference>
<dbReference type="EC" id="2.7.13.3" evidence="3"/>
<evidence type="ECO:0000256" key="10">
    <source>
        <dbReference type="ARBA" id="ARBA00023136"/>
    </source>
</evidence>
<dbReference type="PANTHER" id="PTHR45436">
    <property type="entry name" value="SENSOR HISTIDINE KINASE YKOH"/>
    <property type="match status" value="1"/>
</dbReference>
<feature type="domain" description="Histidine kinase" evidence="13">
    <location>
        <begin position="334"/>
        <end position="555"/>
    </location>
</feature>
<feature type="domain" description="HAMP" evidence="14">
    <location>
        <begin position="273"/>
        <end position="326"/>
    </location>
</feature>
<dbReference type="Pfam" id="PF02518">
    <property type="entry name" value="HATPase_c"/>
    <property type="match status" value="1"/>
</dbReference>
<dbReference type="InterPro" id="IPR036890">
    <property type="entry name" value="HATPase_C_sf"/>
</dbReference>
<evidence type="ECO:0000256" key="9">
    <source>
        <dbReference type="ARBA" id="ARBA00023012"/>
    </source>
</evidence>
<dbReference type="GeneID" id="96779027"/>
<evidence type="ECO:0000256" key="7">
    <source>
        <dbReference type="ARBA" id="ARBA00022777"/>
    </source>
</evidence>
<evidence type="ECO:0000259" key="13">
    <source>
        <dbReference type="PROSITE" id="PS50109"/>
    </source>
</evidence>
<feature type="region of interest" description="Disordered" evidence="11">
    <location>
        <begin position="93"/>
        <end position="116"/>
    </location>
</feature>
<evidence type="ECO:0000256" key="1">
    <source>
        <dbReference type="ARBA" id="ARBA00000085"/>
    </source>
</evidence>
<reference evidence="15 16" key="1">
    <citation type="submission" date="2019-08" db="EMBL/GenBank/DDBJ databases">
        <title>In-depth cultivation of the pig gut microbiome towards novel bacterial diversity and tailored functional studies.</title>
        <authorList>
            <person name="Wylensek D."/>
            <person name="Hitch T.C.A."/>
            <person name="Clavel T."/>
        </authorList>
    </citation>
    <scope>NUCLEOTIDE SEQUENCE [LARGE SCALE GENOMIC DNA]</scope>
    <source>
        <strain evidence="15 16">WCA-693-APC-5D-A</strain>
    </source>
</reference>
<dbReference type="PROSITE" id="PS50885">
    <property type="entry name" value="HAMP"/>
    <property type="match status" value="1"/>
</dbReference>
<dbReference type="Gene3D" id="1.10.287.130">
    <property type="match status" value="1"/>
</dbReference>
<dbReference type="RefSeq" id="WP_154407260.1">
    <property type="nucleotide sequence ID" value="NZ_VUNR01000016.1"/>
</dbReference>
<dbReference type="CDD" id="cd06225">
    <property type="entry name" value="HAMP"/>
    <property type="match status" value="1"/>
</dbReference>
<dbReference type="Gene3D" id="6.10.340.10">
    <property type="match status" value="1"/>
</dbReference>
<dbReference type="PANTHER" id="PTHR45436:SF5">
    <property type="entry name" value="SENSOR HISTIDINE KINASE TRCS"/>
    <property type="match status" value="1"/>
</dbReference>
<keyword evidence="16" id="KW-1185">Reference proteome</keyword>
<accession>A0A6I2UC44</accession>
<dbReference type="InterPro" id="IPR004358">
    <property type="entry name" value="Sig_transdc_His_kin-like_C"/>
</dbReference>
<dbReference type="SMART" id="SM00304">
    <property type="entry name" value="HAMP"/>
    <property type="match status" value="1"/>
</dbReference>
<evidence type="ECO:0000313" key="16">
    <source>
        <dbReference type="Proteomes" id="UP000433181"/>
    </source>
</evidence>
<dbReference type="Pfam" id="PF00672">
    <property type="entry name" value="HAMP"/>
    <property type="match status" value="1"/>
</dbReference>
<dbReference type="Gene3D" id="3.30.565.10">
    <property type="entry name" value="Histidine kinase-like ATPase, C-terminal domain"/>
    <property type="match status" value="1"/>
</dbReference>
<dbReference type="InterPro" id="IPR003661">
    <property type="entry name" value="HisK_dim/P_dom"/>
</dbReference>
<dbReference type="SMART" id="SM00387">
    <property type="entry name" value="HATPase_c"/>
    <property type="match status" value="1"/>
</dbReference>
<evidence type="ECO:0000256" key="12">
    <source>
        <dbReference type="SAM" id="Phobius"/>
    </source>
</evidence>
<feature type="compositionally biased region" description="Basic and acidic residues" evidence="11">
    <location>
        <begin position="98"/>
        <end position="116"/>
    </location>
</feature>
<name>A0A6I2UC44_9FIRM</name>
<keyword evidence="5" id="KW-0808">Transferase</keyword>
<evidence type="ECO:0000256" key="11">
    <source>
        <dbReference type="SAM" id="MobiDB-lite"/>
    </source>
</evidence>
<dbReference type="Pfam" id="PF00512">
    <property type="entry name" value="HisKA"/>
    <property type="match status" value="1"/>
</dbReference>
<dbReference type="FunFam" id="3.30.565.10:FF:000006">
    <property type="entry name" value="Sensor histidine kinase WalK"/>
    <property type="match status" value="1"/>
</dbReference>
<dbReference type="InterPro" id="IPR003660">
    <property type="entry name" value="HAMP_dom"/>
</dbReference>
<evidence type="ECO:0000259" key="14">
    <source>
        <dbReference type="PROSITE" id="PS50885"/>
    </source>
</evidence>
<keyword evidence="6 12" id="KW-0812">Transmembrane</keyword>
<dbReference type="InterPro" id="IPR005467">
    <property type="entry name" value="His_kinase_dom"/>
</dbReference>
<dbReference type="EMBL" id="VUNR01000016">
    <property type="protein sequence ID" value="MSU09093.1"/>
    <property type="molecule type" value="Genomic_DNA"/>
</dbReference>
<dbReference type="AlphaFoldDB" id="A0A6I2UC44"/>
<keyword evidence="4" id="KW-0597">Phosphoprotein</keyword>
<evidence type="ECO:0000256" key="6">
    <source>
        <dbReference type="ARBA" id="ARBA00022692"/>
    </source>
</evidence>
<dbReference type="CDD" id="cd16922">
    <property type="entry name" value="HATPase_EvgS-ArcB-TorS-like"/>
    <property type="match status" value="1"/>
</dbReference>
<evidence type="ECO:0000256" key="3">
    <source>
        <dbReference type="ARBA" id="ARBA00012438"/>
    </source>
</evidence>
<keyword evidence="8 12" id="KW-1133">Transmembrane helix</keyword>
<dbReference type="SUPFAM" id="SSF55874">
    <property type="entry name" value="ATPase domain of HSP90 chaperone/DNA topoisomerase II/histidine kinase"/>
    <property type="match status" value="1"/>
</dbReference>
<keyword evidence="9" id="KW-0902">Two-component regulatory system</keyword>
<dbReference type="GO" id="GO:0005886">
    <property type="term" value="C:plasma membrane"/>
    <property type="evidence" value="ECO:0007669"/>
    <property type="project" value="TreeGrafter"/>
</dbReference>
<dbReference type="InterPro" id="IPR003594">
    <property type="entry name" value="HATPase_dom"/>
</dbReference>
<evidence type="ECO:0000256" key="2">
    <source>
        <dbReference type="ARBA" id="ARBA00004370"/>
    </source>
</evidence>
<protein>
    <recommendedName>
        <fullName evidence="3">histidine kinase</fullName>
        <ecNumber evidence="3">2.7.13.3</ecNumber>
    </recommendedName>
</protein>
<gene>
    <name evidence="15" type="ORF">FYJ84_08860</name>
</gene>
<feature type="transmembrane region" description="Helical" evidence="12">
    <location>
        <begin position="252"/>
        <end position="272"/>
    </location>
</feature>
<dbReference type="GO" id="GO:0000155">
    <property type="term" value="F:phosphorelay sensor kinase activity"/>
    <property type="evidence" value="ECO:0007669"/>
    <property type="project" value="InterPro"/>
</dbReference>
<dbReference type="FunFam" id="1.10.287.130:FF:000001">
    <property type="entry name" value="Two-component sensor histidine kinase"/>
    <property type="match status" value="1"/>
</dbReference>
<dbReference type="CDD" id="cd00082">
    <property type="entry name" value="HisKA"/>
    <property type="match status" value="1"/>
</dbReference>
<evidence type="ECO:0000256" key="4">
    <source>
        <dbReference type="ARBA" id="ARBA00022553"/>
    </source>
</evidence>
<dbReference type="SUPFAM" id="SSF158472">
    <property type="entry name" value="HAMP domain-like"/>
    <property type="match status" value="1"/>
</dbReference>